<dbReference type="KEGG" id="amaq:GO499_04300"/>
<dbReference type="InterPro" id="IPR007375">
    <property type="entry name" value="SoxG"/>
</dbReference>
<organism evidence="1 2">
    <name type="scientific">Algicella marina</name>
    <dbReference type="NCBI Taxonomy" id="2683284"/>
    <lineage>
        <taxon>Bacteria</taxon>
        <taxon>Pseudomonadati</taxon>
        <taxon>Pseudomonadota</taxon>
        <taxon>Alphaproteobacteria</taxon>
        <taxon>Rhodobacterales</taxon>
        <taxon>Paracoccaceae</taxon>
        <taxon>Algicella</taxon>
    </lineage>
</organism>
<dbReference type="Gene3D" id="3.30.1360.120">
    <property type="entry name" value="Probable tRNA modification gtpase trme, domain 1"/>
    <property type="match status" value="1"/>
</dbReference>
<accession>A0A6P1SXU6</accession>
<dbReference type="Pfam" id="PF04268">
    <property type="entry name" value="SoxG"/>
    <property type="match status" value="1"/>
</dbReference>
<name>A0A6P1SXU6_9RHOB</name>
<evidence type="ECO:0000313" key="1">
    <source>
        <dbReference type="EMBL" id="QHQ34460.1"/>
    </source>
</evidence>
<keyword evidence="2" id="KW-1185">Reference proteome</keyword>
<dbReference type="EMBL" id="CP046620">
    <property type="protein sequence ID" value="QHQ34460.1"/>
    <property type="molecule type" value="Genomic_DNA"/>
</dbReference>
<dbReference type="RefSeq" id="WP_161861029.1">
    <property type="nucleotide sequence ID" value="NZ_CP046620.1"/>
</dbReference>
<gene>
    <name evidence="1" type="ORF">GO499_04300</name>
</gene>
<dbReference type="Proteomes" id="UP000464495">
    <property type="component" value="Chromosome"/>
</dbReference>
<protein>
    <submittedName>
        <fullName evidence="1">Sarcosine oxidase subunit gamma</fullName>
    </submittedName>
</protein>
<dbReference type="Gene3D" id="3.30.70.1520">
    <property type="entry name" value="Heterotetrameric sarcosine oxidase"/>
    <property type="match status" value="1"/>
</dbReference>
<evidence type="ECO:0000313" key="2">
    <source>
        <dbReference type="Proteomes" id="UP000464495"/>
    </source>
</evidence>
<proteinExistence type="predicted"/>
<reference evidence="1 2" key="1">
    <citation type="submission" date="2019-12" db="EMBL/GenBank/DDBJ databases">
        <title>Complete genome sequence of Algicella marina strain 9Alg 56(T) isolated from the red alga Tichocarpus crinitus.</title>
        <authorList>
            <person name="Kim S.-G."/>
            <person name="Nedashkovskaya O.I."/>
        </authorList>
    </citation>
    <scope>NUCLEOTIDE SEQUENCE [LARGE SCALE GENOMIC DNA]</scope>
    <source>
        <strain evidence="1 2">9Alg 56</strain>
    </source>
</reference>
<dbReference type="AlphaFoldDB" id="A0A6P1SXU6"/>
<dbReference type="InterPro" id="IPR027266">
    <property type="entry name" value="TrmE/GcvT-like"/>
</dbReference>
<sequence>MSEIVHVEKLGRRGMISMKGDLAEKLVAAVAEAATGMALPGPREIMLEDGRGLAWMAPDELLLLFPEEEVEQALTKMESSAGDQHILIAEVSDARTIFAVEGARAREVLAKLAPVDLSPEAFGQRQIRRTRLAQVAAAFWLVSETRFEVVCFRSVEDYVEGLLRLSAAPGTVPEFF</sequence>
<dbReference type="SUPFAM" id="SSF103025">
    <property type="entry name" value="Folate-binding domain"/>
    <property type="match status" value="1"/>
</dbReference>